<dbReference type="Proteomes" id="UP001057402">
    <property type="component" value="Chromosome 7"/>
</dbReference>
<keyword evidence="2" id="KW-1185">Reference proteome</keyword>
<gene>
    <name evidence="1" type="ORF">MLD38_024388</name>
</gene>
<evidence type="ECO:0000313" key="1">
    <source>
        <dbReference type="EMBL" id="KAI4339443.1"/>
    </source>
</evidence>
<evidence type="ECO:0000313" key="2">
    <source>
        <dbReference type="Proteomes" id="UP001057402"/>
    </source>
</evidence>
<name>A0ACB9NSH4_9MYRT</name>
<accession>A0ACB9NSH4</accession>
<organism evidence="1 2">
    <name type="scientific">Melastoma candidum</name>
    <dbReference type="NCBI Taxonomy" id="119954"/>
    <lineage>
        <taxon>Eukaryota</taxon>
        <taxon>Viridiplantae</taxon>
        <taxon>Streptophyta</taxon>
        <taxon>Embryophyta</taxon>
        <taxon>Tracheophyta</taxon>
        <taxon>Spermatophyta</taxon>
        <taxon>Magnoliopsida</taxon>
        <taxon>eudicotyledons</taxon>
        <taxon>Gunneridae</taxon>
        <taxon>Pentapetalae</taxon>
        <taxon>rosids</taxon>
        <taxon>malvids</taxon>
        <taxon>Myrtales</taxon>
        <taxon>Melastomataceae</taxon>
        <taxon>Melastomatoideae</taxon>
        <taxon>Melastomateae</taxon>
        <taxon>Melastoma</taxon>
    </lineage>
</organism>
<sequence>MYPQAPMGLSNPAPLASVPPPSQPTPTFIGVNASFRREDVDSIDPTSKKPAKDSPAPWSTSLCDCCEDLDSCCLTCWCPCIAFGRIAEMVDRGSTSCGVSGAVYGLILCMSGCGCLYSCFYRTKLRGQYFLKKSPCGDCCVHCCCEGCALCQEYRQLKKQGLDPSMGWHGNVERQKRLAAKAAAPTVDRGMLR</sequence>
<reference evidence="2" key="1">
    <citation type="journal article" date="2023" name="Front. Plant Sci.">
        <title>Chromosomal-level genome assembly of Melastoma candidum provides insights into trichome evolution.</title>
        <authorList>
            <person name="Zhong Y."/>
            <person name="Wu W."/>
            <person name="Sun C."/>
            <person name="Zou P."/>
            <person name="Liu Y."/>
            <person name="Dai S."/>
            <person name="Zhou R."/>
        </authorList>
    </citation>
    <scope>NUCLEOTIDE SEQUENCE [LARGE SCALE GENOMIC DNA]</scope>
</reference>
<proteinExistence type="predicted"/>
<comment type="caution">
    <text evidence="1">The sequence shown here is derived from an EMBL/GenBank/DDBJ whole genome shotgun (WGS) entry which is preliminary data.</text>
</comment>
<dbReference type="EMBL" id="CM042886">
    <property type="protein sequence ID" value="KAI4339443.1"/>
    <property type="molecule type" value="Genomic_DNA"/>
</dbReference>
<protein>
    <submittedName>
        <fullName evidence="1">Uncharacterized protein</fullName>
    </submittedName>
</protein>